<dbReference type="InterPro" id="IPR003593">
    <property type="entry name" value="AAA+_ATPase"/>
</dbReference>
<dbReference type="InterPro" id="IPR017871">
    <property type="entry name" value="ABC_transporter-like_CS"/>
</dbReference>
<comment type="caution">
    <text evidence="11">The sequence shown here is derived from an EMBL/GenBank/DDBJ whole genome shotgun (WGS) entry which is preliminary data.</text>
</comment>
<keyword evidence="4 8" id="KW-0547">Nucleotide-binding</keyword>
<dbReference type="Pfam" id="PF08402">
    <property type="entry name" value="TOBE_2"/>
    <property type="match status" value="1"/>
</dbReference>
<dbReference type="NCBIfam" id="TIGR01187">
    <property type="entry name" value="potA"/>
    <property type="match status" value="1"/>
</dbReference>
<dbReference type="SUPFAM" id="SSF52540">
    <property type="entry name" value="P-loop containing nucleoside triphosphate hydrolases"/>
    <property type="match status" value="1"/>
</dbReference>
<evidence type="ECO:0000313" key="11">
    <source>
        <dbReference type="EMBL" id="MCX2974533.1"/>
    </source>
</evidence>
<keyword evidence="1 8" id="KW-0813">Transport</keyword>
<accession>A0ABT3SX14</accession>
<dbReference type="InterPro" id="IPR008995">
    <property type="entry name" value="Mo/tungstate-bd_C_term_dom"/>
</dbReference>
<dbReference type="EMBL" id="SHNP01000004">
    <property type="protein sequence ID" value="MCX2974533.1"/>
    <property type="molecule type" value="Genomic_DNA"/>
</dbReference>
<evidence type="ECO:0000256" key="5">
    <source>
        <dbReference type="ARBA" id="ARBA00022840"/>
    </source>
</evidence>
<dbReference type="EC" id="7.6.2.11" evidence="8"/>
<dbReference type="PANTHER" id="PTHR42781">
    <property type="entry name" value="SPERMIDINE/PUTRESCINE IMPORT ATP-BINDING PROTEIN POTA"/>
    <property type="match status" value="1"/>
</dbReference>
<evidence type="ECO:0000256" key="1">
    <source>
        <dbReference type="ARBA" id="ARBA00022448"/>
    </source>
</evidence>
<keyword evidence="6 8" id="KW-1278">Translocase</keyword>
<comment type="catalytic activity">
    <reaction evidence="8">
        <text>ATP + H2O + polyamine-[polyamine-binding protein]Side 1 = ADP + phosphate + polyamineSide 2 + [polyamine-binding protein]Side 1.</text>
        <dbReference type="EC" id="7.6.2.11"/>
    </reaction>
</comment>
<comment type="similarity">
    <text evidence="8">Belongs to the ABC transporter superfamily. Spermidine/putrescine importer (TC 3.A.1.11.1) family.</text>
</comment>
<evidence type="ECO:0000313" key="12">
    <source>
        <dbReference type="Proteomes" id="UP001143307"/>
    </source>
</evidence>
<protein>
    <recommendedName>
        <fullName evidence="8">Spermidine/putrescine import ATP-binding protein PotA</fullName>
        <ecNumber evidence="8">7.6.2.11</ecNumber>
    </recommendedName>
</protein>
<evidence type="ECO:0000256" key="4">
    <source>
        <dbReference type="ARBA" id="ARBA00022741"/>
    </source>
</evidence>
<keyword evidence="2 8" id="KW-1003">Cell membrane</keyword>
<dbReference type="InterPro" id="IPR013611">
    <property type="entry name" value="Transp-assoc_OB_typ2"/>
</dbReference>
<evidence type="ECO:0000256" key="9">
    <source>
        <dbReference type="SAM" id="MobiDB-lite"/>
    </source>
</evidence>
<feature type="domain" description="ABC transporter" evidence="10">
    <location>
        <begin position="29"/>
        <end position="259"/>
    </location>
</feature>
<dbReference type="PANTHER" id="PTHR42781:SF5">
    <property type="entry name" value="PUTRESCINE TRANSPORT ATP-BINDING PROTEIN POTG"/>
    <property type="match status" value="1"/>
</dbReference>
<dbReference type="Proteomes" id="UP001143307">
    <property type="component" value="Unassembled WGS sequence"/>
</dbReference>
<reference evidence="11" key="1">
    <citation type="submission" date="2019-02" db="EMBL/GenBank/DDBJ databases">
        <authorList>
            <person name="Li S.-H."/>
        </authorList>
    </citation>
    <scope>NUCLEOTIDE SEQUENCE</scope>
    <source>
        <strain evidence="11">IMCC8485</strain>
    </source>
</reference>
<keyword evidence="12" id="KW-1185">Reference proteome</keyword>
<evidence type="ECO:0000256" key="2">
    <source>
        <dbReference type="ARBA" id="ARBA00022475"/>
    </source>
</evidence>
<dbReference type="InterPro" id="IPR003439">
    <property type="entry name" value="ABC_transporter-like_ATP-bd"/>
</dbReference>
<keyword evidence="5 8" id="KW-0067">ATP-binding</keyword>
<feature type="region of interest" description="Disordered" evidence="9">
    <location>
        <begin position="1"/>
        <end position="21"/>
    </location>
</feature>
<dbReference type="GO" id="GO:0005524">
    <property type="term" value="F:ATP binding"/>
    <property type="evidence" value="ECO:0007669"/>
    <property type="project" value="UniProtKB-KW"/>
</dbReference>
<dbReference type="InterPro" id="IPR005893">
    <property type="entry name" value="PotA-like"/>
</dbReference>
<dbReference type="InterPro" id="IPR027417">
    <property type="entry name" value="P-loop_NTPase"/>
</dbReference>
<evidence type="ECO:0000259" key="10">
    <source>
        <dbReference type="PROSITE" id="PS50893"/>
    </source>
</evidence>
<evidence type="ECO:0000256" key="3">
    <source>
        <dbReference type="ARBA" id="ARBA00022519"/>
    </source>
</evidence>
<proteinExistence type="inferred from homology"/>
<dbReference type="Gene3D" id="2.40.50.100">
    <property type="match status" value="1"/>
</dbReference>
<comment type="subunit">
    <text evidence="8">The complex is composed of two ATP-binding proteins (PotA), two transmembrane proteins (PotB and PotC) and a solute-binding protein (PotD).</text>
</comment>
<dbReference type="Pfam" id="PF00005">
    <property type="entry name" value="ABC_tran"/>
    <property type="match status" value="1"/>
</dbReference>
<evidence type="ECO:0000256" key="7">
    <source>
        <dbReference type="ARBA" id="ARBA00023136"/>
    </source>
</evidence>
<evidence type="ECO:0000256" key="6">
    <source>
        <dbReference type="ARBA" id="ARBA00022967"/>
    </source>
</evidence>
<name>A0ABT3SX14_9GAMM</name>
<gene>
    <name evidence="8" type="primary">potA</name>
    <name evidence="11" type="ORF">EYC87_13145</name>
</gene>
<comment type="function">
    <text evidence="8">Part of the ABC transporter complex PotABCD involved in spermidine/putrescine import. Responsible for energy coupling to the transport system.</text>
</comment>
<keyword evidence="3" id="KW-0997">Cell inner membrane</keyword>
<keyword evidence="7 8" id="KW-0472">Membrane</keyword>
<dbReference type="Gene3D" id="3.40.50.300">
    <property type="entry name" value="P-loop containing nucleotide triphosphate hydrolases"/>
    <property type="match status" value="1"/>
</dbReference>
<organism evidence="11 12">
    <name type="scientific">Candidatus Seongchinamella marina</name>
    <dbReference type="NCBI Taxonomy" id="2518990"/>
    <lineage>
        <taxon>Bacteria</taxon>
        <taxon>Pseudomonadati</taxon>
        <taxon>Pseudomonadota</taxon>
        <taxon>Gammaproteobacteria</taxon>
        <taxon>Cellvibrionales</taxon>
        <taxon>Halieaceae</taxon>
        <taxon>Seongchinamella</taxon>
    </lineage>
</organism>
<dbReference type="PROSITE" id="PS00211">
    <property type="entry name" value="ABC_TRANSPORTER_1"/>
    <property type="match status" value="1"/>
</dbReference>
<dbReference type="RefSeq" id="WP_279253284.1">
    <property type="nucleotide sequence ID" value="NZ_SHNP01000004.1"/>
</dbReference>
<dbReference type="InterPro" id="IPR050093">
    <property type="entry name" value="ABC_SmlMolc_Importer"/>
</dbReference>
<dbReference type="SUPFAM" id="SSF50331">
    <property type="entry name" value="MOP-like"/>
    <property type="match status" value="1"/>
</dbReference>
<dbReference type="PROSITE" id="PS50893">
    <property type="entry name" value="ABC_TRANSPORTER_2"/>
    <property type="match status" value="1"/>
</dbReference>
<sequence>MTDTDKNNEPISQSCQGTPWKDETQTPFIKIIEVSKRFEDATAVDNVSLDIYRGELFTILGGSGCGKSTLLRMLAGFEPPTSGRIFIDDVDITDMPPYERPINMMFQSYAVFPHMSVAQNIAYGLKKEKLAKAEIKERVEEMLELVQLTDFAKRKPDQLSGGQRQRVALARALAKRPKVLLLDEPLAALDKKLREQTQFELMNLQDRLGTTFVVVTHDQEEAMTLATRIAVMKEGSFIQTGTPGEVYEFPCNHYVADFFGNINVFDATVIGNGEGRVEVELDTSGTRIIAPHHETISEGSRIQIGVRPEKLLISTEAPTGEQYTITRGVVEDLAYYGNRCVYRVRSHTGRIIQVSAQNYQRSAELLLEWDDEVYLSWDTQCSVVLSE</sequence>
<evidence type="ECO:0000256" key="8">
    <source>
        <dbReference type="RuleBase" id="RU364083"/>
    </source>
</evidence>
<dbReference type="SMART" id="SM00382">
    <property type="entry name" value="AAA"/>
    <property type="match status" value="1"/>
</dbReference>